<evidence type="ECO:0000313" key="2">
    <source>
        <dbReference type="EMBL" id="KJL48771.1"/>
    </source>
</evidence>
<organism evidence="2 3">
    <name type="scientific">Microbacterium hydrocarbonoxydans</name>
    <dbReference type="NCBI Taxonomy" id="273678"/>
    <lineage>
        <taxon>Bacteria</taxon>
        <taxon>Bacillati</taxon>
        <taxon>Actinomycetota</taxon>
        <taxon>Actinomycetes</taxon>
        <taxon>Micrococcales</taxon>
        <taxon>Microbacteriaceae</taxon>
        <taxon>Microbacterium</taxon>
    </lineage>
</organism>
<name>A0A0M2HQ16_9MICO</name>
<gene>
    <name evidence="2" type="ORF">RS84_00938</name>
</gene>
<protein>
    <recommendedName>
        <fullName evidence="4">DUF4352 domain-containing protein</fullName>
    </recommendedName>
</protein>
<evidence type="ECO:0008006" key="4">
    <source>
        <dbReference type="Google" id="ProtNLM"/>
    </source>
</evidence>
<reference evidence="2 3" key="1">
    <citation type="submission" date="2015-02" db="EMBL/GenBank/DDBJ databases">
        <title>Draft genome sequences of ten Microbacterium spp. with emphasis on heavy metal contaminated environments.</title>
        <authorList>
            <person name="Corretto E."/>
        </authorList>
    </citation>
    <scope>NUCLEOTIDE SEQUENCE [LARGE SCALE GENOMIC DNA]</scope>
    <source>
        <strain evidence="2 3">SA35</strain>
    </source>
</reference>
<evidence type="ECO:0000256" key="1">
    <source>
        <dbReference type="SAM" id="Phobius"/>
    </source>
</evidence>
<comment type="caution">
    <text evidence="2">The sequence shown here is derived from an EMBL/GenBank/DDBJ whole genome shotgun (WGS) entry which is preliminary data.</text>
</comment>
<dbReference type="Proteomes" id="UP000033900">
    <property type="component" value="Unassembled WGS sequence"/>
</dbReference>
<dbReference type="EMBL" id="JYJB01000006">
    <property type="protein sequence ID" value="KJL48771.1"/>
    <property type="molecule type" value="Genomic_DNA"/>
</dbReference>
<sequence length="217" mass="23094">MLWGVGEAQQQVAPARGRYRATLAALLVIVLLGAAVAILAATGGLETSTRRGPVEHGPQEEFTSSDMRITVERAVVVDQLPGSGVFTDADAGERVFAVLIEVENLDVDPRLARSDGGLSRVIADFGIEGEPEISVYGDGDFSVVTLQPGVPARLLLSWMVDDDQIGDGDDVHLTMPDAEKRESTLTPGTFVWDELPPSAVVVTTVEDLGEGREDGRL</sequence>
<accession>A0A0M2HQ16</accession>
<keyword evidence="1" id="KW-1133">Transmembrane helix</keyword>
<dbReference type="AlphaFoldDB" id="A0A0M2HQ16"/>
<keyword evidence="1" id="KW-0472">Membrane</keyword>
<proteinExistence type="predicted"/>
<evidence type="ECO:0000313" key="3">
    <source>
        <dbReference type="Proteomes" id="UP000033900"/>
    </source>
</evidence>
<keyword evidence="3" id="KW-1185">Reference proteome</keyword>
<keyword evidence="1" id="KW-0812">Transmembrane</keyword>
<dbReference type="STRING" id="273678.RS84_00938"/>
<feature type="transmembrane region" description="Helical" evidence="1">
    <location>
        <begin position="21"/>
        <end position="41"/>
    </location>
</feature>
<dbReference type="PATRIC" id="fig|273678.4.peg.933"/>